<keyword evidence="6" id="KW-1185">Reference proteome</keyword>
<dbReference type="GO" id="GO:0008233">
    <property type="term" value="F:peptidase activity"/>
    <property type="evidence" value="ECO:0007669"/>
    <property type="project" value="UniProtKB-KW"/>
</dbReference>
<dbReference type="EMBL" id="BAAAPE010000015">
    <property type="protein sequence ID" value="GAA2094734.1"/>
    <property type="molecule type" value="Genomic_DNA"/>
</dbReference>
<evidence type="ECO:0000256" key="1">
    <source>
        <dbReference type="ARBA" id="ARBA00007664"/>
    </source>
</evidence>
<evidence type="ECO:0000313" key="5">
    <source>
        <dbReference type="EMBL" id="GAA2094734.1"/>
    </source>
</evidence>
<dbReference type="GO" id="GO:0006508">
    <property type="term" value="P:proteolysis"/>
    <property type="evidence" value="ECO:0007669"/>
    <property type="project" value="UniProtKB-KW"/>
</dbReference>
<evidence type="ECO:0000256" key="3">
    <source>
        <dbReference type="SAM" id="MobiDB-lite"/>
    </source>
</evidence>
<dbReference type="PROSITE" id="PS50240">
    <property type="entry name" value="TRYPSIN_DOM"/>
    <property type="match status" value="1"/>
</dbReference>
<feature type="region of interest" description="Disordered" evidence="3">
    <location>
        <begin position="1"/>
        <end position="25"/>
    </location>
</feature>
<feature type="domain" description="Peptidase S1" evidence="4">
    <location>
        <begin position="22"/>
        <end position="268"/>
    </location>
</feature>
<dbReference type="Gene3D" id="2.40.10.10">
    <property type="entry name" value="Trypsin-like serine proteases"/>
    <property type="match status" value="1"/>
</dbReference>
<organism evidence="5 6">
    <name type="scientific">Streptomyces albiaxialis</name>
    <dbReference type="NCBI Taxonomy" id="329523"/>
    <lineage>
        <taxon>Bacteria</taxon>
        <taxon>Bacillati</taxon>
        <taxon>Actinomycetota</taxon>
        <taxon>Actinomycetes</taxon>
        <taxon>Kitasatosporales</taxon>
        <taxon>Streptomycetaceae</taxon>
        <taxon>Streptomyces</taxon>
    </lineage>
</organism>
<dbReference type="PROSITE" id="PS00134">
    <property type="entry name" value="TRYPSIN_HIS"/>
    <property type="match status" value="1"/>
</dbReference>
<reference evidence="6" key="1">
    <citation type="journal article" date="2019" name="Int. J. Syst. Evol. Microbiol.">
        <title>The Global Catalogue of Microorganisms (GCM) 10K type strain sequencing project: providing services to taxonomists for standard genome sequencing and annotation.</title>
        <authorList>
            <consortium name="The Broad Institute Genomics Platform"/>
            <consortium name="The Broad Institute Genome Sequencing Center for Infectious Disease"/>
            <person name="Wu L."/>
            <person name="Ma J."/>
        </authorList>
    </citation>
    <scope>NUCLEOTIDE SEQUENCE [LARGE SCALE GENOMIC DNA]</scope>
    <source>
        <strain evidence="6">JCM 15478</strain>
    </source>
</reference>
<keyword evidence="2" id="KW-1015">Disulfide bond</keyword>
<dbReference type="Proteomes" id="UP001500016">
    <property type="component" value="Unassembled WGS sequence"/>
</dbReference>
<dbReference type="InterPro" id="IPR001314">
    <property type="entry name" value="Peptidase_S1A"/>
</dbReference>
<evidence type="ECO:0000256" key="2">
    <source>
        <dbReference type="ARBA" id="ARBA00023157"/>
    </source>
</evidence>
<dbReference type="CDD" id="cd00190">
    <property type="entry name" value="Tryp_SPc"/>
    <property type="match status" value="1"/>
</dbReference>
<keyword evidence="5" id="KW-0645">Protease</keyword>
<dbReference type="Pfam" id="PF00089">
    <property type="entry name" value="Trypsin"/>
    <property type="match status" value="1"/>
</dbReference>
<dbReference type="InterPro" id="IPR050430">
    <property type="entry name" value="Peptidase_S1"/>
</dbReference>
<dbReference type="InterPro" id="IPR018114">
    <property type="entry name" value="TRYPSIN_HIS"/>
</dbReference>
<dbReference type="PRINTS" id="PR00722">
    <property type="entry name" value="CHYMOTRYPSIN"/>
</dbReference>
<comment type="caution">
    <text evidence="5">The sequence shown here is derived from an EMBL/GenBank/DDBJ whole genome shotgun (WGS) entry which is preliminary data.</text>
</comment>
<evidence type="ECO:0000313" key="6">
    <source>
        <dbReference type="Proteomes" id="UP001500016"/>
    </source>
</evidence>
<gene>
    <name evidence="5" type="ORF">GCM10009801_63100</name>
</gene>
<dbReference type="InterPro" id="IPR009003">
    <property type="entry name" value="Peptidase_S1_PA"/>
</dbReference>
<feature type="compositionally biased region" description="Low complexity" evidence="3">
    <location>
        <begin position="1"/>
        <end position="14"/>
    </location>
</feature>
<dbReference type="RefSeq" id="WP_344533032.1">
    <property type="nucleotide sequence ID" value="NZ_BAAAPE010000015.1"/>
</dbReference>
<name>A0ABN2WNK7_9ACTN</name>
<keyword evidence="5" id="KW-0378">Hydrolase</keyword>
<dbReference type="SUPFAM" id="SSF50494">
    <property type="entry name" value="Trypsin-like serine proteases"/>
    <property type="match status" value="1"/>
</dbReference>
<dbReference type="PANTHER" id="PTHR24276">
    <property type="entry name" value="POLYSERASE-RELATED"/>
    <property type="match status" value="1"/>
</dbReference>
<evidence type="ECO:0000259" key="4">
    <source>
        <dbReference type="PROSITE" id="PS50240"/>
    </source>
</evidence>
<dbReference type="SMART" id="SM00020">
    <property type="entry name" value="Tryp_SPc"/>
    <property type="match status" value="1"/>
</dbReference>
<dbReference type="InterPro" id="IPR043504">
    <property type="entry name" value="Peptidase_S1_PA_chymotrypsin"/>
</dbReference>
<comment type="similarity">
    <text evidence="1">Belongs to the peptidase S1 family.</text>
</comment>
<proteinExistence type="inferred from homology"/>
<dbReference type="PANTHER" id="PTHR24276:SF98">
    <property type="entry name" value="FI18310P1-RELATED"/>
    <property type="match status" value="1"/>
</dbReference>
<accession>A0ABN2WNK7</accession>
<dbReference type="InterPro" id="IPR001254">
    <property type="entry name" value="Trypsin_dom"/>
</dbReference>
<protein>
    <submittedName>
        <fullName evidence="5">Serine protease</fullName>
    </submittedName>
</protein>
<sequence>MDSGSPGTPGAPGAEGDKQAKIIGGGESTEKYPFIASLQWERDGDPNSHYCGGTLIAADWVVTAAHCVTSPGKDGKPYEMRDPAKYHMRIGSNDRTSGGTVVKVRQFKVLPGWKYEENRNDGQDLALIRLAEKVPQRPAPMAKKLPAVGSTVKTMGWGYTDASDSGAEKLPEKLREIDLKVLRPTAKECEADADGDDSYGIGKGDFCSDDGADGGTCGGDSGTPAVQKAKGRWQLVGLNSRAPGECGTSTDIFTGVGDHQKWIKSQIG</sequence>